<keyword evidence="3" id="KW-1185">Reference proteome</keyword>
<evidence type="ECO:0000313" key="2">
    <source>
        <dbReference type="EMBL" id="MTD57285.1"/>
    </source>
</evidence>
<feature type="domain" description="SMP-30/Gluconolactonase/LRE-like region" evidence="1">
    <location>
        <begin position="12"/>
        <end position="251"/>
    </location>
</feature>
<evidence type="ECO:0000313" key="3">
    <source>
        <dbReference type="Proteomes" id="UP000440096"/>
    </source>
</evidence>
<dbReference type="OrthoDB" id="2633250at2"/>
<dbReference type="InterPro" id="IPR051262">
    <property type="entry name" value="SMP-30/CGR1_Lactonase"/>
</dbReference>
<dbReference type="PANTHER" id="PTHR47572:SF5">
    <property type="entry name" value="BLR2277 PROTEIN"/>
    <property type="match status" value="1"/>
</dbReference>
<dbReference type="InterPro" id="IPR013658">
    <property type="entry name" value="SGL"/>
</dbReference>
<reference evidence="2 3" key="1">
    <citation type="submission" date="2019-11" db="EMBL/GenBank/DDBJ databases">
        <title>Draft genome of Amycolatopsis RM579.</title>
        <authorList>
            <person name="Duangmal K."/>
            <person name="Mingma R."/>
        </authorList>
    </citation>
    <scope>NUCLEOTIDE SEQUENCE [LARGE SCALE GENOMIC DNA]</scope>
    <source>
        <strain evidence="2 3">RM579</strain>
    </source>
</reference>
<organism evidence="2 3">
    <name type="scientific">Amycolatopsis pithecellobii</name>
    <dbReference type="NCBI Taxonomy" id="664692"/>
    <lineage>
        <taxon>Bacteria</taxon>
        <taxon>Bacillati</taxon>
        <taxon>Actinomycetota</taxon>
        <taxon>Actinomycetes</taxon>
        <taxon>Pseudonocardiales</taxon>
        <taxon>Pseudonocardiaceae</taxon>
        <taxon>Amycolatopsis</taxon>
    </lineage>
</organism>
<dbReference type="SUPFAM" id="SSF63829">
    <property type="entry name" value="Calcium-dependent phosphotriesterase"/>
    <property type="match status" value="1"/>
</dbReference>
<dbReference type="RefSeq" id="WP_154759429.1">
    <property type="nucleotide sequence ID" value="NZ_WMBA01000046.1"/>
</dbReference>
<dbReference type="AlphaFoldDB" id="A0A6N7YW50"/>
<dbReference type="EMBL" id="WMBA01000046">
    <property type="protein sequence ID" value="MTD57285.1"/>
    <property type="molecule type" value="Genomic_DNA"/>
</dbReference>
<dbReference type="PANTHER" id="PTHR47572">
    <property type="entry name" value="LIPOPROTEIN-RELATED"/>
    <property type="match status" value="1"/>
</dbReference>
<dbReference type="Proteomes" id="UP000440096">
    <property type="component" value="Unassembled WGS sequence"/>
</dbReference>
<comment type="caution">
    <text evidence="2">The sequence shown here is derived from an EMBL/GenBank/DDBJ whole genome shotgun (WGS) entry which is preliminary data.</text>
</comment>
<name>A0A6N7YW50_9PSEU</name>
<dbReference type="InterPro" id="IPR011042">
    <property type="entry name" value="6-blade_b-propeller_TolB-like"/>
</dbReference>
<evidence type="ECO:0000259" key="1">
    <source>
        <dbReference type="Pfam" id="PF08450"/>
    </source>
</evidence>
<dbReference type="Pfam" id="PF08450">
    <property type="entry name" value="SGL"/>
    <property type="match status" value="1"/>
</dbReference>
<protein>
    <submittedName>
        <fullName evidence="2">Gluconolactonase</fullName>
    </submittedName>
</protein>
<gene>
    <name evidence="2" type="ORF">GKO32_25390</name>
</gene>
<sequence>MDMKTYARGLTWGEGPRFHHGALWVSDPQGGTIWTDSTGSWTASPQTSQPNGLWFLPDGRLTGAIIRERRVGVWDGSGFAEYADLKPVATGPLGDMVGDADGGLYVDDVGFAPHLGEKPRPGRIIYVAPDGTARIAADDVVFPNGLALIDGGRTLVVAETSAQRLVAYDVLGGGRLAGRRVFADLAELVGPEARPDGLCAAPDGVWACTLTGKAVVLVTADGVRTVIGTDDASPIACCTDGDSRLFVTLAHSDGRPVMDAVADKTVRTTVEVVDLVPAPPTDPPIETD</sequence>
<accession>A0A6N7YW50</accession>
<proteinExistence type="predicted"/>
<dbReference type="Gene3D" id="2.120.10.30">
    <property type="entry name" value="TolB, C-terminal domain"/>
    <property type="match status" value="1"/>
</dbReference>